<dbReference type="PANTHER" id="PTHR18964">
    <property type="entry name" value="ROK (REPRESSOR, ORF, KINASE) FAMILY"/>
    <property type="match status" value="1"/>
</dbReference>
<name>A0ABT6R4K8_9BACL</name>
<dbReference type="SUPFAM" id="SSF53067">
    <property type="entry name" value="Actin-like ATPase domain"/>
    <property type="match status" value="1"/>
</dbReference>
<evidence type="ECO:0000256" key="3">
    <source>
        <dbReference type="ARBA" id="ARBA00022629"/>
    </source>
</evidence>
<evidence type="ECO:0000313" key="4">
    <source>
        <dbReference type="EMBL" id="MDI3235211.1"/>
    </source>
</evidence>
<dbReference type="Gene3D" id="1.10.10.10">
    <property type="entry name" value="Winged helix-like DNA-binding domain superfamily/Winged helix DNA-binding domain"/>
    <property type="match status" value="1"/>
</dbReference>
<organism evidence="4 5">
    <name type="scientific">Exiguobacterium antarcticum</name>
    <dbReference type="NCBI Taxonomy" id="132920"/>
    <lineage>
        <taxon>Bacteria</taxon>
        <taxon>Bacillati</taxon>
        <taxon>Bacillota</taxon>
        <taxon>Bacilli</taxon>
        <taxon>Bacillales</taxon>
        <taxon>Bacillales Family XII. Incertae Sedis</taxon>
        <taxon>Exiguobacterium</taxon>
    </lineage>
</organism>
<accession>A0ABT6R4K8</accession>
<proteinExistence type="inferred from homology"/>
<dbReference type="Proteomes" id="UP001243286">
    <property type="component" value="Unassembled WGS sequence"/>
</dbReference>
<comment type="caution">
    <text evidence="4">The sequence shown here is derived from an EMBL/GenBank/DDBJ whole genome shotgun (WGS) entry which is preliminary data.</text>
</comment>
<dbReference type="RefSeq" id="WP_014970303.1">
    <property type="nucleotide sequence ID" value="NZ_JASBQV010000012.1"/>
</dbReference>
<evidence type="ECO:0000256" key="2">
    <source>
        <dbReference type="ARBA" id="ARBA00006479"/>
    </source>
</evidence>
<dbReference type="Gene3D" id="3.30.420.40">
    <property type="match status" value="2"/>
</dbReference>
<dbReference type="InterPro" id="IPR036390">
    <property type="entry name" value="WH_DNA-bd_sf"/>
</dbReference>
<dbReference type="InterPro" id="IPR043129">
    <property type="entry name" value="ATPase_NBD"/>
</dbReference>
<dbReference type="EMBL" id="JASBQV010000012">
    <property type="protein sequence ID" value="MDI3235211.1"/>
    <property type="molecule type" value="Genomic_DNA"/>
</dbReference>
<dbReference type="SUPFAM" id="SSF46785">
    <property type="entry name" value="Winged helix' DNA-binding domain"/>
    <property type="match status" value="1"/>
</dbReference>
<keyword evidence="3" id="KW-0119">Carbohydrate metabolism</keyword>
<keyword evidence="3" id="KW-0859">Xylose metabolism</keyword>
<comment type="function">
    <text evidence="1">Transcriptional repressor of xylose-utilizing enzymes.</text>
</comment>
<dbReference type="InterPro" id="IPR000600">
    <property type="entry name" value="ROK"/>
</dbReference>
<protein>
    <submittedName>
        <fullName evidence="4">ROK family protein</fullName>
    </submittedName>
</protein>
<sequence length="338" mass="37707">MAGMNTDLLTLVRQALLFERLHTIPELSRTLSTSFPTIKKHLDILIEHGEVDEQDSDVSSGGRPAKRYRYRADHTHGLALYLELDAIGYRIFDAVGTLLTNGTVSVPRQQPHVPALVRLIHRLLAQDPRITFLSIGVAASVEDGKVFFAPDYPSLQQVDLKQTLESEFRLPVVIENDMNAAVVGFHEADQNRQQSLIYLYLGKNGPGSGILINGQLVRGSSHFAGEISVVPQYDKMTFGQAIAKRRATLDAQTIDAISRLTATFAATLNPRLLIFNGEELTEHDLEQIRFKTTEYIPEAHIPLLIRSNWETDYLNGLTRIGLQLLTEQPLSANRRSSS</sequence>
<gene>
    <name evidence="4" type="ORF">QK289_09350</name>
</gene>
<evidence type="ECO:0000313" key="5">
    <source>
        <dbReference type="Proteomes" id="UP001243286"/>
    </source>
</evidence>
<dbReference type="InterPro" id="IPR036388">
    <property type="entry name" value="WH-like_DNA-bd_sf"/>
</dbReference>
<dbReference type="Pfam" id="PF00480">
    <property type="entry name" value="ROK"/>
    <property type="match status" value="1"/>
</dbReference>
<keyword evidence="5" id="KW-1185">Reference proteome</keyword>
<comment type="similarity">
    <text evidence="2">Belongs to the ROK (NagC/XylR) family.</text>
</comment>
<dbReference type="CDD" id="cd23763">
    <property type="entry name" value="ASKHA_ATPase_ROK"/>
    <property type="match status" value="1"/>
</dbReference>
<evidence type="ECO:0000256" key="1">
    <source>
        <dbReference type="ARBA" id="ARBA00002486"/>
    </source>
</evidence>
<dbReference type="PANTHER" id="PTHR18964:SF173">
    <property type="entry name" value="GLUCOKINASE"/>
    <property type="match status" value="1"/>
</dbReference>
<reference evidence="4 5" key="1">
    <citation type="submission" date="2023-04" db="EMBL/GenBank/DDBJ databases">
        <title>Antarctic isolates genomes.</title>
        <authorList>
            <person name="Dimov S.G."/>
        </authorList>
    </citation>
    <scope>NUCLEOTIDE SEQUENCE [LARGE SCALE GENOMIC DNA]</scope>
    <source>
        <strain evidence="4 5">AL19</strain>
    </source>
</reference>